<evidence type="ECO:0000256" key="2">
    <source>
        <dbReference type="ARBA" id="ARBA00023015"/>
    </source>
</evidence>
<dbReference type="Pfam" id="PF00072">
    <property type="entry name" value="Response_reg"/>
    <property type="match status" value="1"/>
</dbReference>
<dbReference type="SMART" id="SM00421">
    <property type="entry name" value="HTH_LUXR"/>
    <property type="match status" value="1"/>
</dbReference>
<evidence type="ECO:0000259" key="7">
    <source>
        <dbReference type="PROSITE" id="PS50110"/>
    </source>
</evidence>
<dbReference type="InterPro" id="IPR011006">
    <property type="entry name" value="CheY-like_superfamily"/>
</dbReference>
<dbReference type="RefSeq" id="WP_205289740.1">
    <property type="nucleotide sequence ID" value="NZ_CP074406.1"/>
</dbReference>
<dbReference type="InterPro" id="IPR039420">
    <property type="entry name" value="WalR-like"/>
</dbReference>
<keyword evidence="9" id="KW-1185">Reference proteome</keyword>
<feature type="domain" description="Response regulatory" evidence="7">
    <location>
        <begin position="22"/>
        <end position="138"/>
    </location>
</feature>
<name>A0A938Y740_9ACTN</name>
<dbReference type="GO" id="GO:0006355">
    <property type="term" value="P:regulation of DNA-templated transcription"/>
    <property type="evidence" value="ECO:0007669"/>
    <property type="project" value="InterPro"/>
</dbReference>
<gene>
    <name evidence="8" type="ORF">JK386_00785</name>
</gene>
<comment type="caution">
    <text evidence="8">The sequence shown here is derived from an EMBL/GenBank/DDBJ whole genome shotgun (WGS) entry which is preliminary data.</text>
</comment>
<dbReference type="SUPFAM" id="SSF52172">
    <property type="entry name" value="CheY-like"/>
    <property type="match status" value="1"/>
</dbReference>
<accession>A0A938Y740</accession>
<evidence type="ECO:0000313" key="9">
    <source>
        <dbReference type="Proteomes" id="UP000663791"/>
    </source>
</evidence>
<dbReference type="Proteomes" id="UP000663791">
    <property type="component" value="Unassembled WGS sequence"/>
</dbReference>
<dbReference type="AlphaFoldDB" id="A0A938Y740"/>
<keyword evidence="2" id="KW-0805">Transcription regulation</keyword>
<dbReference type="CDD" id="cd06170">
    <property type="entry name" value="LuxR_C_like"/>
    <property type="match status" value="1"/>
</dbReference>
<evidence type="ECO:0000256" key="1">
    <source>
        <dbReference type="ARBA" id="ARBA00022553"/>
    </source>
</evidence>
<dbReference type="SUPFAM" id="SSF46894">
    <property type="entry name" value="C-terminal effector domain of the bipartite response regulators"/>
    <property type="match status" value="1"/>
</dbReference>
<dbReference type="PROSITE" id="PS00622">
    <property type="entry name" value="HTH_LUXR_1"/>
    <property type="match status" value="1"/>
</dbReference>
<dbReference type="InterPro" id="IPR058245">
    <property type="entry name" value="NreC/VraR/RcsB-like_REC"/>
</dbReference>
<protein>
    <submittedName>
        <fullName evidence="8">Response regulator transcription factor</fullName>
    </submittedName>
</protein>
<keyword evidence="3" id="KW-0238">DNA-binding</keyword>
<dbReference type="Gene3D" id="3.40.50.2300">
    <property type="match status" value="1"/>
</dbReference>
<dbReference type="PROSITE" id="PS50110">
    <property type="entry name" value="RESPONSE_REGULATORY"/>
    <property type="match status" value="1"/>
</dbReference>
<keyword evidence="4" id="KW-0804">Transcription</keyword>
<dbReference type="PROSITE" id="PS50043">
    <property type="entry name" value="HTH_LUXR_2"/>
    <property type="match status" value="1"/>
</dbReference>
<dbReference type="PRINTS" id="PR00038">
    <property type="entry name" value="HTHLUXR"/>
</dbReference>
<dbReference type="EMBL" id="JAERTX010000001">
    <property type="protein sequence ID" value="MBM9458434.1"/>
    <property type="molecule type" value="Genomic_DNA"/>
</dbReference>
<evidence type="ECO:0000313" key="8">
    <source>
        <dbReference type="EMBL" id="MBM9458434.1"/>
    </source>
</evidence>
<dbReference type="GO" id="GO:0003677">
    <property type="term" value="F:DNA binding"/>
    <property type="evidence" value="ECO:0007669"/>
    <property type="project" value="UniProtKB-KW"/>
</dbReference>
<dbReference type="GO" id="GO:0000160">
    <property type="term" value="P:phosphorelay signal transduction system"/>
    <property type="evidence" value="ECO:0007669"/>
    <property type="project" value="InterPro"/>
</dbReference>
<dbReference type="InterPro" id="IPR000792">
    <property type="entry name" value="Tscrpt_reg_LuxR_C"/>
</dbReference>
<dbReference type="PANTHER" id="PTHR43214:SF24">
    <property type="entry name" value="TRANSCRIPTIONAL REGULATORY PROTEIN NARL-RELATED"/>
    <property type="match status" value="1"/>
</dbReference>
<organism evidence="8 9">
    <name type="scientific">Nocardioides faecalis</name>
    <dbReference type="NCBI Taxonomy" id="2803858"/>
    <lineage>
        <taxon>Bacteria</taxon>
        <taxon>Bacillati</taxon>
        <taxon>Actinomycetota</taxon>
        <taxon>Actinomycetes</taxon>
        <taxon>Propionibacteriales</taxon>
        <taxon>Nocardioidaceae</taxon>
        <taxon>Nocardioides</taxon>
    </lineage>
</organism>
<sequence>MSTAGDEQEQGQEQGQEQRRIRILLVDDEALVRAGLRMLLSSAPDVEVVGEASDGVEVVDQVRSLSPDIVLMDIRMPKVDGLRALALVRALPEPPSVVILTTFDLDEHLAEALEKGAAGFLLKDTPPAALIQAIRTVASGNAILSPTLTGRLSRSFGHEAPPELQTRISTLSDRELRVLTLIAQGSSNAEIAHELYLSEATVKAHVTHILGKLDASNRVQAAIMAYRAGLLPDDWS</sequence>
<evidence type="ECO:0000256" key="5">
    <source>
        <dbReference type="PROSITE-ProRule" id="PRU00169"/>
    </source>
</evidence>
<dbReference type="SMART" id="SM00448">
    <property type="entry name" value="REC"/>
    <property type="match status" value="1"/>
</dbReference>
<reference evidence="8" key="1">
    <citation type="submission" date="2021-01" db="EMBL/GenBank/DDBJ databases">
        <title>Novel species in genus Nocardioides.</title>
        <authorList>
            <person name="Zhang G."/>
        </authorList>
    </citation>
    <scope>NUCLEOTIDE SEQUENCE</scope>
    <source>
        <strain evidence="8">Zg-536</strain>
    </source>
</reference>
<dbReference type="InterPro" id="IPR001789">
    <property type="entry name" value="Sig_transdc_resp-reg_receiver"/>
</dbReference>
<evidence type="ECO:0000259" key="6">
    <source>
        <dbReference type="PROSITE" id="PS50043"/>
    </source>
</evidence>
<dbReference type="Pfam" id="PF00196">
    <property type="entry name" value="GerE"/>
    <property type="match status" value="1"/>
</dbReference>
<evidence type="ECO:0000256" key="3">
    <source>
        <dbReference type="ARBA" id="ARBA00023125"/>
    </source>
</evidence>
<dbReference type="PANTHER" id="PTHR43214">
    <property type="entry name" value="TWO-COMPONENT RESPONSE REGULATOR"/>
    <property type="match status" value="1"/>
</dbReference>
<dbReference type="InterPro" id="IPR016032">
    <property type="entry name" value="Sig_transdc_resp-reg_C-effctor"/>
</dbReference>
<proteinExistence type="predicted"/>
<dbReference type="CDD" id="cd17535">
    <property type="entry name" value="REC_NarL-like"/>
    <property type="match status" value="1"/>
</dbReference>
<feature type="modified residue" description="4-aspartylphosphate" evidence="5">
    <location>
        <position position="73"/>
    </location>
</feature>
<evidence type="ECO:0000256" key="4">
    <source>
        <dbReference type="ARBA" id="ARBA00023163"/>
    </source>
</evidence>
<feature type="domain" description="HTH luxR-type" evidence="6">
    <location>
        <begin position="164"/>
        <end position="229"/>
    </location>
</feature>
<keyword evidence="1 5" id="KW-0597">Phosphoprotein</keyword>